<sequence>MTIPAIGLPMMASIEAFEASISSITIDDFAGRDRPLVIRGLVRDWPIVKLAQESDTAFARRVSELDNGTPVDTLLIPPGEDGRVGYNADLSGFNYEHHRVSLTQGLQRLAQYSREHSTAGLAVQSALIPSCMPGFAEQHGVSFLASQIQPRLWLGNRVVTPAHFDEYFNIACVVCGRREFTLFPPEQVKNLYVGPLDFAPTGAAISMVRLDRPDDPRFPKLREALAHAQQAVLEPGDAIYIPPLWWHHVASLERLNALVNYWWKPVLDGVPATYSARGFLLHGLLSMRWLSPAEREGWRHLLDYYLFDSSDPVAHIPADKRGVLGQLTPELAEQLKQLVLKQL</sequence>
<gene>
    <name evidence="2" type="ORF">GCM10007898_04030</name>
</gene>
<accession>A0ABQ5X6S3</accession>
<evidence type="ECO:0000313" key="2">
    <source>
        <dbReference type="EMBL" id="GLQ86837.1"/>
    </source>
</evidence>
<name>A0ABQ5X6S3_9GAMM</name>
<evidence type="ECO:0000313" key="3">
    <source>
        <dbReference type="Proteomes" id="UP001156627"/>
    </source>
</evidence>
<reference evidence="3" key="1">
    <citation type="journal article" date="2019" name="Int. J. Syst. Evol. Microbiol.">
        <title>The Global Catalogue of Microorganisms (GCM) 10K type strain sequencing project: providing services to taxonomists for standard genome sequencing and annotation.</title>
        <authorList>
            <consortium name="The Broad Institute Genomics Platform"/>
            <consortium name="The Broad Institute Genome Sequencing Center for Infectious Disease"/>
            <person name="Wu L."/>
            <person name="Ma J."/>
        </authorList>
    </citation>
    <scope>NUCLEOTIDE SEQUENCE [LARGE SCALE GENOMIC DNA]</scope>
    <source>
        <strain evidence="3">NBRC 111981</strain>
    </source>
</reference>
<keyword evidence="3" id="KW-1185">Reference proteome</keyword>
<dbReference type="PANTHER" id="PTHR12461">
    <property type="entry name" value="HYPOXIA-INDUCIBLE FACTOR 1 ALPHA INHIBITOR-RELATED"/>
    <property type="match status" value="1"/>
</dbReference>
<organism evidence="2 3">
    <name type="scientific">Dyella flagellata</name>
    <dbReference type="NCBI Taxonomy" id="1867833"/>
    <lineage>
        <taxon>Bacteria</taxon>
        <taxon>Pseudomonadati</taxon>
        <taxon>Pseudomonadota</taxon>
        <taxon>Gammaproteobacteria</taxon>
        <taxon>Lysobacterales</taxon>
        <taxon>Rhodanobacteraceae</taxon>
        <taxon>Dyella</taxon>
    </lineage>
</organism>
<comment type="caution">
    <text evidence="2">The sequence shown here is derived from an EMBL/GenBank/DDBJ whole genome shotgun (WGS) entry which is preliminary data.</text>
</comment>
<proteinExistence type="predicted"/>
<dbReference type="Proteomes" id="UP001156627">
    <property type="component" value="Unassembled WGS sequence"/>
</dbReference>
<dbReference type="InterPro" id="IPR003347">
    <property type="entry name" value="JmjC_dom"/>
</dbReference>
<dbReference type="InterPro" id="IPR014710">
    <property type="entry name" value="RmlC-like_jellyroll"/>
</dbReference>
<dbReference type="InterPro" id="IPR041667">
    <property type="entry name" value="Cupin_8"/>
</dbReference>
<protein>
    <submittedName>
        <fullName evidence="2">Cupin</fullName>
    </submittedName>
</protein>
<feature type="domain" description="JmjC" evidence="1">
    <location>
        <begin position="117"/>
        <end position="280"/>
    </location>
</feature>
<evidence type="ECO:0000259" key="1">
    <source>
        <dbReference type="PROSITE" id="PS51184"/>
    </source>
</evidence>
<dbReference type="EMBL" id="BSOA01000003">
    <property type="protein sequence ID" value="GLQ86837.1"/>
    <property type="molecule type" value="Genomic_DNA"/>
</dbReference>
<dbReference type="PROSITE" id="PS51184">
    <property type="entry name" value="JMJC"/>
    <property type="match status" value="1"/>
</dbReference>
<dbReference type="SMART" id="SM00558">
    <property type="entry name" value="JmjC"/>
    <property type="match status" value="1"/>
</dbReference>
<dbReference type="PANTHER" id="PTHR12461:SF105">
    <property type="entry name" value="HYPOXIA-INDUCIBLE FACTOR 1-ALPHA INHIBITOR"/>
    <property type="match status" value="1"/>
</dbReference>
<dbReference type="Pfam" id="PF13621">
    <property type="entry name" value="Cupin_8"/>
    <property type="match status" value="1"/>
</dbReference>
<dbReference type="SUPFAM" id="SSF51197">
    <property type="entry name" value="Clavaminate synthase-like"/>
    <property type="match status" value="1"/>
</dbReference>
<dbReference type="Gene3D" id="2.60.120.10">
    <property type="entry name" value="Jelly Rolls"/>
    <property type="match status" value="1"/>
</dbReference>